<accession>A0ABM0X5E7</accession>
<protein>
    <submittedName>
        <fullName evidence="3">Uncharacterized protein LOC104759801</fullName>
    </submittedName>
</protein>
<dbReference type="RefSeq" id="XP_010480986.1">
    <property type="nucleotide sequence ID" value="XM_010482684.1"/>
</dbReference>
<dbReference type="PANTHER" id="PTHR35046:SF9">
    <property type="entry name" value="RNA-DIRECTED DNA POLYMERASE"/>
    <property type="match status" value="1"/>
</dbReference>
<dbReference type="PANTHER" id="PTHR35046">
    <property type="entry name" value="ZINC KNUCKLE (CCHC-TYPE) FAMILY PROTEIN"/>
    <property type="match status" value="1"/>
</dbReference>
<keyword evidence="2" id="KW-1185">Reference proteome</keyword>
<feature type="region of interest" description="Disordered" evidence="1">
    <location>
        <begin position="56"/>
        <end position="109"/>
    </location>
</feature>
<evidence type="ECO:0000313" key="2">
    <source>
        <dbReference type="Proteomes" id="UP000694864"/>
    </source>
</evidence>
<name>A0ABM0X5E7_CAMSA</name>
<evidence type="ECO:0000256" key="1">
    <source>
        <dbReference type="SAM" id="MobiDB-lite"/>
    </source>
</evidence>
<reference evidence="3" key="2">
    <citation type="submission" date="2025-08" db="UniProtKB">
        <authorList>
            <consortium name="RefSeq"/>
        </authorList>
    </citation>
    <scope>IDENTIFICATION</scope>
    <source>
        <tissue evidence="3">Leaf</tissue>
    </source>
</reference>
<sequence>METLMLRADIQEDEEAVISRFMGGLNREIQDRLEIQHYVELEEILHKAVMFQQQIKRKNSRSSYSTAKTNYSLGKPSFKKEEKPSYQKDYKPFVKPKLLDSDQKERVRR</sequence>
<gene>
    <name evidence="3" type="primary">LOC104759801</name>
</gene>
<feature type="compositionally biased region" description="Polar residues" evidence="1">
    <location>
        <begin position="61"/>
        <end position="72"/>
    </location>
</feature>
<reference evidence="2" key="1">
    <citation type="journal article" date="2014" name="Nat. Commun.">
        <title>The emerging biofuel crop Camelina sativa retains a highly undifferentiated hexaploid genome structure.</title>
        <authorList>
            <person name="Kagale S."/>
            <person name="Koh C."/>
            <person name="Nixon J."/>
            <person name="Bollina V."/>
            <person name="Clarke W.E."/>
            <person name="Tuteja R."/>
            <person name="Spillane C."/>
            <person name="Robinson S.J."/>
            <person name="Links M.G."/>
            <person name="Clarke C."/>
            <person name="Higgins E.E."/>
            <person name="Huebert T."/>
            <person name="Sharpe A.G."/>
            <person name="Parkin I.A."/>
        </authorList>
    </citation>
    <scope>NUCLEOTIDE SEQUENCE [LARGE SCALE GENOMIC DNA]</scope>
    <source>
        <strain evidence="2">cv. DH55</strain>
    </source>
</reference>
<organism evidence="2 3">
    <name type="scientific">Camelina sativa</name>
    <name type="common">False flax</name>
    <name type="synonym">Myagrum sativum</name>
    <dbReference type="NCBI Taxonomy" id="90675"/>
    <lineage>
        <taxon>Eukaryota</taxon>
        <taxon>Viridiplantae</taxon>
        <taxon>Streptophyta</taxon>
        <taxon>Embryophyta</taxon>
        <taxon>Tracheophyta</taxon>
        <taxon>Spermatophyta</taxon>
        <taxon>Magnoliopsida</taxon>
        <taxon>eudicotyledons</taxon>
        <taxon>Gunneridae</taxon>
        <taxon>Pentapetalae</taxon>
        <taxon>rosids</taxon>
        <taxon>malvids</taxon>
        <taxon>Brassicales</taxon>
        <taxon>Brassicaceae</taxon>
        <taxon>Camelineae</taxon>
        <taxon>Camelina</taxon>
    </lineage>
</organism>
<evidence type="ECO:0000313" key="3">
    <source>
        <dbReference type="RefSeq" id="XP_010480986.1"/>
    </source>
</evidence>
<proteinExistence type="predicted"/>
<dbReference type="GeneID" id="104759801"/>
<dbReference type="Proteomes" id="UP000694864">
    <property type="component" value="Chromosome 17"/>
</dbReference>
<feature type="compositionally biased region" description="Basic and acidic residues" evidence="1">
    <location>
        <begin position="78"/>
        <end position="109"/>
    </location>
</feature>